<protein>
    <recommendedName>
        <fullName evidence="3">Tetratricopeptide repeat protein</fullName>
    </recommendedName>
</protein>
<comment type="caution">
    <text evidence="1">The sequence shown here is derived from an EMBL/GenBank/DDBJ whole genome shotgun (WGS) entry which is preliminary data.</text>
</comment>
<gene>
    <name evidence="1" type="ORF">GCM10023346_41790</name>
</gene>
<organism evidence="1 2">
    <name type="scientific">Arthrobacter gyeryongensis</name>
    <dbReference type="NCBI Taxonomy" id="1650592"/>
    <lineage>
        <taxon>Bacteria</taxon>
        <taxon>Bacillati</taxon>
        <taxon>Actinomycetota</taxon>
        <taxon>Actinomycetes</taxon>
        <taxon>Micrococcales</taxon>
        <taxon>Micrococcaceae</taxon>
        <taxon>Arthrobacter</taxon>
    </lineage>
</organism>
<dbReference type="EMBL" id="BAABKK010000032">
    <property type="protein sequence ID" value="GAA5200225.1"/>
    <property type="molecule type" value="Genomic_DNA"/>
</dbReference>
<evidence type="ECO:0008006" key="3">
    <source>
        <dbReference type="Google" id="ProtNLM"/>
    </source>
</evidence>
<accession>A0ABP9SRR4</accession>
<name>A0ABP9SRR4_9MICC</name>
<dbReference type="RefSeq" id="WP_345452347.1">
    <property type="nucleotide sequence ID" value="NZ_BAABKK010000032.1"/>
</dbReference>
<dbReference type="SUPFAM" id="SSF48452">
    <property type="entry name" value="TPR-like"/>
    <property type="match status" value="1"/>
</dbReference>
<dbReference type="Gene3D" id="1.25.40.10">
    <property type="entry name" value="Tetratricopeptide repeat domain"/>
    <property type="match status" value="1"/>
</dbReference>
<sequence>MREKKVAPSYAAVELEARGHRASHEFTKAADGARSAADIARGEGDSTGWWNMTFLQAENLLDAGDFAECTALARSLSEASLAVGSPQHKARALILMANSLRSEGLLELATAAAASAVGLVDDDADMEIDVHARQALIAAFGESGKLEEAWEECLSLSERISDEMDDQLAGKAYWVIGNVAFLCDKVAEGLQYHELAAETFSPSRNLDVWAKFNKASAAMRLAAEVADAATLRCIERAELATDVVGGSEEEILLLRLNRAHWNYLAGDAKAALELLDEISGSADQLPSQIAGEIFLLLARAQADTGSTQAAKESLIEAADRFDKAGAHQRALQAREMLAPGPDSED</sequence>
<dbReference type="Proteomes" id="UP001500200">
    <property type="component" value="Unassembled WGS sequence"/>
</dbReference>
<keyword evidence="2" id="KW-1185">Reference proteome</keyword>
<evidence type="ECO:0000313" key="2">
    <source>
        <dbReference type="Proteomes" id="UP001500200"/>
    </source>
</evidence>
<reference evidence="2" key="1">
    <citation type="journal article" date="2019" name="Int. J. Syst. Evol. Microbiol.">
        <title>The Global Catalogue of Microorganisms (GCM) 10K type strain sequencing project: providing services to taxonomists for standard genome sequencing and annotation.</title>
        <authorList>
            <consortium name="The Broad Institute Genomics Platform"/>
            <consortium name="The Broad Institute Genome Sequencing Center for Infectious Disease"/>
            <person name="Wu L."/>
            <person name="Ma J."/>
        </authorList>
    </citation>
    <scope>NUCLEOTIDE SEQUENCE [LARGE SCALE GENOMIC DNA]</scope>
    <source>
        <strain evidence="2">JCM 18514</strain>
    </source>
</reference>
<proteinExistence type="predicted"/>
<evidence type="ECO:0000313" key="1">
    <source>
        <dbReference type="EMBL" id="GAA5200225.1"/>
    </source>
</evidence>
<dbReference type="InterPro" id="IPR011990">
    <property type="entry name" value="TPR-like_helical_dom_sf"/>
</dbReference>